<feature type="chain" id="PRO_5036880223" evidence="1">
    <location>
        <begin position="26"/>
        <end position="138"/>
    </location>
</feature>
<sequence>MAKDLTVYFVILLFFLHILRQSVACLKCYACPPYPCEKFYCEGSSCSKLVLTVRDGPKFTKTVRECAPQNLELDHTEASTCQIIESLDLKMMGKQCYCQNDLCNNTGKYHYRDCIMNNFCYVLVKKAIQDSPMGLNVD</sequence>
<reference evidence="3" key="1">
    <citation type="submission" date="2022-11" db="UniProtKB">
        <authorList>
            <consortium name="WormBaseParasite"/>
        </authorList>
    </citation>
    <scope>IDENTIFICATION</scope>
</reference>
<dbReference type="Proteomes" id="UP000887565">
    <property type="component" value="Unplaced"/>
</dbReference>
<dbReference type="WBParaSite" id="nRc.2.0.1.t07934-RA">
    <property type="protein sequence ID" value="nRc.2.0.1.t07934-RA"/>
    <property type="gene ID" value="nRc.2.0.1.g07934"/>
</dbReference>
<proteinExistence type="predicted"/>
<keyword evidence="1" id="KW-0732">Signal</keyword>
<feature type="signal peptide" evidence="1">
    <location>
        <begin position="1"/>
        <end position="25"/>
    </location>
</feature>
<organism evidence="2 3">
    <name type="scientific">Romanomermis culicivorax</name>
    <name type="common">Nematode worm</name>
    <dbReference type="NCBI Taxonomy" id="13658"/>
    <lineage>
        <taxon>Eukaryota</taxon>
        <taxon>Metazoa</taxon>
        <taxon>Ecdysozoa</taxon>
        <taxon>Nematoda</taxon>
        <taxon>Enoplea</taxon>
        <taxon>Dorylaimia</taxon>
        <taxon>Mermithida</taxon>
        <taxon>Mermithoidea</taxon>
        <taxon>Mermithidae</taxon>
        <taxon>Romanomermis</taxon>
    </lineage>
</organism>
<protein>
    <submittedName>
        <fullName evidence="3">Uncharacterized protein</fullName>
    </submittedName>
</protein>
<evidence type="ECO:0000313" key="3">
    <source>
        <dbReference type="WBParaSite" id="nRc.2.0.1.t07934-RA"/>
    </source>
</evidence>
<name>A0A915I3C1_ROMCU</name>
<evidence type="ECO:0000256" key="1">
    <source>
        <dbReference type="SAM" id="SignalP"/>
    </source>
</evidence>
<accession>A0A915I3C1</accession>
<dbReference type="AlphaFoldDB" id="A0A915I3C1"/>
<evidence type="ECO:0000313" key="2">
    <source>
        <dbReference type="Proteomes" id="UP000887565"/>
    </source>
</evidence>
<keyword evidence="2" id="KW-1185">Reference proteome</keyword>